<dbReference type="SUPFAM" id="SSF46689">
    <property type="entry name" value="Homeodomain-like"/>
    <property type="match status" value="2"/>
</dbReference>
<comment type="caution">
    <text evidence="5">The sequence shown here is derived from an EMBL/GenBank/DDBJ whole genome shotgun (WGS) entry which is preliminary data.</text>
</comment>
<dbReference type="PROSITE" id="PS01124">
    <property type="entry name" value="HTH_ARAC_FAMILY_2"/>
    <property type="match status" value="1"/>
</dbReference>
<keyword evidence="2" id="KW-0238">DNA-binding</keyword>
<dbReference type="InterPro" id="IPR037923">
    <property type="entry name" value="HTH-like"/>
</dbReference>
<evidence type="ECO:0000256" key="3">
    <source>
        <dbReference type="ARBA" id="ARBA00023163"/>
    </source>
</evidence>
<keyword evidence="1" id="KW-0805">Transcription regulation</keyword>
<organism evidence="5 6">
    <name type="scientific">Lederbergia graminis</name>
    <dbReference type="NCBI Taxonomy" id="735518"/>
    <lineage>
        <taxon>Bacteria</taxon>
        <taxon>Bacillati</taxon>
        <taxon>Bacillota</taxon>
        <taxon>Bacilli</taxon>
        <taxon>Bacillales</taxon>
        <taxon>Bacillaceae</taxon>
        <taxon>Lederbergia</taxon>
    </lineage>
</organism>
<dbReference type="EMBL" id="JBHSMC010000013">
    <property type="protein sequence ID" value="MFC5465056.1"/>
    <property type="molecule type" value="Genomic_DNA"/>
</dbReference>
<dbReference type="PANTHER" id="PTHR43280">
    <property type="entry name" value="ARAC-FAMILY TRANSCRIPTIONAL REGULATOR"/>
    <property type="match status" value="1"/>
</dbReference>
<sequence>MVQLNNEIDIQSLRHSHFNNNLSFISSGHKPPNTHKWGPGVRDIFALHYIISGKGFLETRQGIFPLQAGESFLIYPHMEIYYYPDGQDPWEYVWVEFSGDEAGHLLAQTELEPSNPVLPGVDVNFMPYFNFGVNATNRRFEKIRCDAKLRLLISYYLEYYQKENIFQQADYVEEAKGYIHNNYWRDTIKVSDIVDVTKVERSYLFRLFKRETGMSISAYLTQYRIKRACELLKSADLSIKSVAYSVGYRDQLYFSKVFKKITSHTPTEYMTLYTNQV</sequence>
<evidence type="ECO:0000256" key="2">
    <source>
        <dbReference type="ARBA" id="ARBA00023125"/>
    </source>
</evidence>
<dbReference type="Gene3D" id="2.60.120.280">
    <property type="entry name" value="Regulatory protein AraC"/>
    <property type="match status" value="1"/>
</dbReference>
<evidence type="ECO:0000313" key="6">
    <source>
        <dbReference type="Proteomes" id="UP001596147"/>
    </source>
</evidence>
<dbReference type="Pfam" id="PF02311">
    <property type="entry name" value="AraC_binding"/>
    <property type="match status" value="1"/>
</dbReference>
<dbReference type="Proteomes" id="UP001596147">
    <property type="component" value="Unassembled WGS sequence"/>
</dbReference>
<proteinExistence type="predicted"/>
<evidence type="ECO:0000313" key="5">
    <source>
        <dbReference type="EMBL" id="MFC5465056.1"/>
    </source>
</evidence>
<dbReference type="RefSeq" id="WP_144927877.1">
    <property type="nucleotide sequence ID" value="NZ_JBHSMC010000013.1"/>
</dbReference>
<feature type="domain" description="HTH araC/xylS-type" evidence="4">
    <location>
        <begin position="173"/>
        <end position="272"/>
    </location>
</feature>
<evidence type="ECO:0000259" key="4">
    <source>
        <dbReference type="PROSITE" id="PS01124"/>
    </source>
</evidence>
<dbReference type="PANTHER" id="PTHR43280:SF28">
    <property type="entry name" value="HTH-TYPE TRANSCRIPTIONAL ACTIVATOR RHAS"/>
    <property type="match status" value="1"/>
</dbReference>
<gene>
    <name evidence="5" type="ORF">ACFPM4_09845</name>
</gene>
<dbReference type="SMART" id="SM00342">
    <property type="entry name" value="HTH_ARAC"/>
    <property type="match status" value="1"/>
</dbReference>
<dbReference type="InterPro" id="IPR018062">
    <property type="entry name" value="HTH_AraC-typ_CS"/>
</dbReference>
<accession>A0ABW0LIH6</accession>
<dbReference type="InterPro" id="IPR003313">
    <property type="entry name" value="AraC-bd"/>
</dbReference>
<keyword evidence="6" id="KW-1185">Reference proteome</keyword>
<reference evidence="6" key="1">
    <citation type="journal article" date="2019" name="Int. J. Syst. Evol. Microbiol.">
        <title>The Global Catalogue of Microorganisms (GCM) 10K type strain sequencing project: providing services to taxonomists for standard genome sequencing and annotation.</title>
        <authorList>
            <consortium name="The Broad Institute Genomics Platform"/>
            <consortium name="The Broad Institute Genome Sequencing Center for Infectious Disease"/>
            <person name="Wu L."/>
            <person name="Ma J."/>
        </authorList>
    </citation>
    <scope>NUCLEOTIDE SEQUENCE [LARGE SCALE GENOMIC DNA]</scope>
    <source>
        <strain evidence="6">CGMCC 1.12237</strain>
    </source>
</reference>
<name>A0ABW0LIH6_9BACI</name>
<dbReference type="InterPro" id="IPR009057">
    <property type="entry name" value="Homeodomain-like_sf"/>
</dbReference>
<dbReference type="CDD" id="cd06986">
    <property type="entry name" value="cupin_MmsR-like_N"/>
    <property type="match status" value="1"/>
</dbReference>
<keyword evidence="3" id="KW-0804">Transcription</keyword>
<evidence type="ECO:0000256" key="1">
    <source>
        <dbReference type="ARBA" id="ARBA00023015"/>
    </source>
</evidence>
<dbReference type="SUPFAM" id="SSF51215">
    <property type="entry name" value="Regulatory protein AraC"/>
    <property type="match status" value="1"/>
</dbReference>
<dbReference type="InterPro" id="IPR018060">
    <property type="entry name" value="HTH_AraC"/>
</dbReference>
<dbReference type="Gene3D" id="1.10.10.60">
    <property type="entry name" value="Homeodomain-like"/>
    <property type="match status" value="2"/>
</dbReference>
<dbReference type="PROSITE" id="PS00041">
    <property type="entry name" value="HTH_ARAC_FAMILY_1"/>
    <property type="match status" value="1"/>
</dbReference>
<dbReference type="Pfam" id="PF12833">
    <property type="entry name" value="HTH_18"/>
    <property type="match status" value="1"/>
</dbReference>
<protein>
    <submittedName>
        <fullName evidence="5">AraC family transcriptional regulator</fullName>
    </submittedName>
</protein>